<sequence length="63" mass="7092">MTHTPAAMAQLTIQPNQTASLCLAAQEYRWELPRLDSQWLWLAALPDTAGNGAVLLWQLLTDW</sequence>
<evidence type="ECO:0000313" key="2">
    <source>
        <dbReference type="Proteomes" id="UP000016662"/>
    </source>
</evidence>
<dbReference type="EMBL" id="AWVF01000089">
    <property type="protein sequence ID" value="ERJ96925.1"/>
    <property type="molecule type" value="Genomic_DNA"/>
</dbReference>
<organism evidence="1 2">
    <name type="scientific">Ruminococcus callidus ATCC 27760</name>
    <dbReference type="NCBI Taxonomy" id="411473"/>
    <lineage>
        <taxon>Bacteria</taxon>
        <taxon>Bacillati</taxon>
        <taxon>Bacillota</taxon>
        <taxon>Clostridia</taxon>
        <taxon>Eubacteriales</taxon>
        <taxon>Oscillospiraceae</taxon>
        <taxon>Ruminococcus</taxon>
    </lineage>
</organism>
<dbReference type="HOGENOM" id="CLU_2883185_0_0_9"/>
<reference evidence="1 2" key="1">
    <citation type="submission" date="2013-07" db="EMBL/GenBank/DDBJ databases">
        <authorList>
            <person name="Weinstock G."/>
            <person name="Sodergren E."/>
            <person name="Wylie T."/>
            <person name="Fulton L."/>
            <person name="Fulton R."/>
            <person name="Fronick C."/>
            <person name="O'Laughlin M."/>
            <person name="Godfrey J."/>
            <person name="Miner T."/>
            <person name="Herter B."/>
            <person name="Appelbaum E."/>
            <person name="Cordes M."/>
            <person name="Lek S."/>
            <person name="Wollam A."/>
            <person name="Pepin K.H."/>
            <person name="Palsikar V.B."/>
            <person name="Mitreva M."/>
            <person name="Wilson R.K."/>
        </authorList>
    </citation>
    <scope>NUCLEOTIDE SEQUENCE [LARGE SCALE GENOMIC DNA]</scope>
    <source>
        <strain evidence="1 2">ATCC 27760</strain>
    </source>
</reference>
<protein>
    <submittedName>
        <fullName evidence="1">Uncharacterized protein</fullName>
    </submittedName>
</protein>
<proteinExistence type="predicted"/>
<name>U2KXT5_9FIRM</name>
<keyword evidence="2" id="KW-1185">Reference proteome</keyword>
<gene>
    <name evidence="1" type="ORF">RUMCAL_00708</name>
</gene>
<evidence type="ECO:0000313" key="1">
    <source>
        <dbReference type="EMBL" id="ERJ96925.1"/>
    </source>
</evidence>
<dbReference type="Proteomes" id="UP000016662">
    <property type="component" value="Unassembled WGS sequence"/>
</dbReference>
<dbReference type="PATRIC" id="fig|411473.3.peg.561"/>
<comment type="caution">
    <text evidence="1">The sequence shown here is derived from an EMBL/GenBank/DDBJ whole genome shotgun (WGS) entry which is preliminary data.</text>
</comment>
<dbReference type="AlphaFoldDB" id="U2KXT5"/>
<dbReference type="STRING" id="411473.RUMCAL_00708"/>
<accession>U2KXT5</accession>